<keyword evidence="5" id="KW-0456">Lyase</keyword>
<evidence type="ECO:0000256" key="5">
    <source>
        <dbReference type="ARBA" id="ARBA00023239"/>
    </source>
</evidence>
<comment type="cofactor">
    <cofactor evidence="1">
        <name>pyruvate</name>
        <dbReference type="ChEBI" id="CHEBI:15361"/>
    </cofactor>
</comment>
<accession>A0A3G3IJ07</accession>
<reference evidence="8 9" key="1">
    <citation type="submission" date="2016-10" db="EMBL/GenBank/DDBJ databases">
        <title>Complete genome of the TMA-utilizing, human hosted archaeon Methanomethylophilus alvus Gen. nov, sp. nov., strain Mx-05, derived from a pure culture.</title>
        <authorList>
            <person name="Brugere J.-F."/>
            <person name="Ben Hania W."/>
            <person name="Chaudhary P.P."/>
            <person name="Gaci N."/>
            <person name="Borrel G."/>
            <person name="Cao Van Tuat L."/>
            <person name="Fardeau M.-L."/>
            <person name="Harris H.M.B."/>
            <person name="O'Toole P.W."/>
            <person name="Ollivier B."/>
        </authorList>
    </citation>
    <scope>NUCLEOTIDE SEQUENCE [LARGE SCALE GENOMIC DNA]</scope>
    <source>
        <strain evidence="8 9">Mx-05</strain>
    </source>
</reference>
<proteinExistence type="inferred from homology"/>
<dbReference type="SFLD" id="SFLDS00055">
    <property type="entry name" value="Pyruvoyl-Dependent_Histidine/A"/>
    <property type="match status" value="1"/>
</dbReference>
<dbReference type="SUPFAM" id="SSF56271">
    <property type="entry name" value="Pyruvoyl-dependent histidine and arginine decarboxylases"/>
    <property type="match status" value="1"/>
</dbReference>
<evidence type="ECO:0000256" key="6">
    <source>
        <dbReference type="ARBA" id="ARBA00023317"/>
    </source>
</evidence>
<dbReference type="EMBL" id="CP017686">
    <property type="protein sequence ID" value="AYQ55472.1"/>
    <property type="molecule type" value="Genomic_DNA"/>
</dbReference>
<comment type="catalytic activity">
    <reaction evidence="7">
        <text>L-arginine + H(+) = agmatine + CO2</text>
        <dbReference type="Rhea" id="RHEA:17641"/>
        <dbReference type="ChEBI" id="CHEBI:15378"/>
        <dbReference type="ChEBI" id="CHEBI:16526"/>
        <dbReference type="ChEBI" id="CHEBI:32682"/>
        <dbReference type="ChEBI" id="CHEBI:58145"/>
        <dbReference type="EC" id="4.1.1.19"/>
    </reaction>
</comment>
<dbReference type="InterPro" id="IPR016104">
    <property type="entry name" value="Pyr-dep_his/arg-deCO2ase"/>
</dbReference>
<organism evidence="8 9">
    <name type="scientific">Methanomethylophilus alvi</name>
    <dbReference type="NCBI Taxonomy" id="1291540"/>
    <lineage>
        <taxon>Archaea</taxon>
        <taxon>Methanobacteriati</taxon>
        <taxon>Thermoplasmatota</taxon>
        <taxon>Thermoplasmata</taxon>
        <taxon>Methanomassiliicoccales</taxon>
        <taxon>Methanomethylophilaceae</taxon>
        <taxon>Methanomethylophilus</taxon>
    </lineage>
</organism>
<dbReference type="PANTHER" id="PTHR40438">
    <property type="entry name" value="PYRUVOYL-DEPENDENT ARGININE DECARBOXYLASE"/>
    <property type="match status" value="1"/>
</dbReference>
<protein>
    <recommendedName>
        <fullName evidence="3">arginine decarboxylase</fullName>
        <ecNumber evidence="3">4.1.1.19</ecNumber>
    </recommendedName>
</protein>
<dbReference type="SFLD" id="SFLDG01170">
    <property type="entry name" value="Pyruvoyl-dependent_arginine_de"/>
    <property type="match status" value="1"/>
</dbReference>
<keyword evidence="4" id="KW-0210">Decarboxylase</keyword>
<dbReference type="InterPro" id="IPR016105">
    <property type="entry name" value="Pyr-dep_his/arg-deCO2ase_sand"/>
</dbReference>
<evidence type="ECO:0000313" key="8">
    <source>
        <dbReference type="EMBL" id="AYQ55472.1"/>
    </source>
</evidence>
<evidence type="ECO:0000256" key="4">
    <source>
        <dbReference type="ARBA" id="ARBA00022793"/>
    </source>
</evidence>
<dbReference type="Gene3D" id="3.50.20.10">
    <property type="entry name" value="Pyruvoyl-Dependent Histidine Decarboxylase, subunit B"/>
    <property type="match status" value="1"/>
</dbReference>
<dbReference type="OMA" id="THCVLAQ"/>
<dbReference type="AlphaFoldDB" id="A0A3G3IJ07"/>
<keyword evidence="6" id="KW-0670">Pyruvate</keyword>
<evidence type="ECO:0000256" key="3">
    <source>
        <dbReference type="ARBA" id="ARBA00012426"/>
    </source>
</evidence>
<dbReference type="Proteomes" id="UP000273278">
    <property type="component" value="Chromosome"/>
</dbReference>
<gene>
    <name evidence="8" type="ORF">BKD89_06650</name>
</gene>
<evidence type="ECO:0000313" key="9">
    <source>
        <dbReference type="Proteomes" id="UP000273278"/>
    </source>
</evidence>
<dbReference type="InterPro" id="IPR002724">
    <property type="entry name" value="Pyruvoyl-dep_arg_deCO2ase"/>
</dbReference>
<evidence type="ECO:0000256" key="7">
    <source>
        <dbReference type="ARBA" id="ARBA00049309"/>
    </source>
</evidence>
<dbReference type="Pfam" id="PF01862">
    <property type="entry name" value="PvlArgDC"/>
    <property type="match status" value="1"/>
</dbReference>
<sequence length="161" mass="17675">MIPMSFTPSKFFITSGYATSPISDLNAFDLALLKAQISEQNLVAVSSVIPVGAEEVEVRELPMGAVTFCVLSQMRGRSGDSIASGIAYTFRKDGHGGYVAEGHLHGSGDSLKEELSRKMKEMSRIRGVEFGEIHYRIEELQVPQDEYGCCISALVFAEYRD</sequence>
<evidence type="ECO:0000256" key="2">
    <source>
        <dbReference type="ARBA" id="ARBA00007412"/>
    </source>
</evidence>
<dbReference type="PANTHER" id="PTHR40438:SF1">
    <property type="entry name" value="PYRUVOYL-DEPENDENT ARGININE DECARBOXYLASE"/>
    <property type="match status" value="1"/>
</dbReference>
<name>A0A3G3IJ07_9ARCH</name>
<comment type="similarity">
    <text evidence="2">Belongs to the PdaD family.</text>
</comment>
<dbReference type="GO" id="GO:0008792">
    <property type="term" value="F:arginine decarboxylase activity"/>
    <property type="evidence" value="ECO:0007669"/>
    <property type="project" value="UniProtKB-EC"/>
</dbReference>
<dbReference type="GO" id="GO:0006527">
    <property type="term" value="P:L-arginine catabolic process"/>
    <property type="evidence" value="ECO:0007669"/>
    <property type="project" value="InterPro"/>
</dbReference>
<evidence type="ECO:0000256" key="1">
    <source>
        <dbReference type="ARBA" id="ARBA00001928"/>
    </source>
</evidence>
<dbReference type="EC" id="4.1.1.19" evidence="3"/>